<sequence>MTRRPPFPPPAAGLAPSAEERLRGAPVVSPSVTVAGIGAAAARAVLAPAGRARRLALPVLLAVVVAWIFFAGMFLGARGAPFAAAGFGWWAGLASGCLTISALVLLARVDWRCGIGRLAQTAALAACAVAALHPASGDGIALLGLAACAFGLWAAALVPDLAALRDRPELRRIPWRARLTRRAAMGWHGEARQWLAWERACRAMALGGILAAFALQTDLALTLAAGSDRHDTLLPVALVVGAVLSASGLIATLAALLRREPGFDGFVTGRHLDILGRLILALGLAGLYCHVTEAVVAGLYGSAPERALLAERLAGAGAPAFWTLMLVGLLPTQALWVGAARRSPVTLGLVGALAALGAGAGHVLIAPAQPVAGWADALPGLLAALAGPVALFGLVLLAAFRLVPAVSVAEMRGLALLHNRRPMALPAALPSETGGPPPRAGLAAAFASEAGLVEALRGLGPSEALHLDAHGPAPMPESAAALHRDERAVRETALVGAALASVGFLGAHAVGLAVQNPDGLAGVPVLAWARLAIPALSAAATGAALGAGAALAWHLRRAASEPGPPPDWREVFVLTVRPALRPGENAPSPGALARRLSALPEKAGRPLALRRAGPDRGEAP</sequence>
<keyword evidence="4" id="KW-1185">Reference proteome</keyword>
<dbReference type="PANTHER" id="PTHR43044">
    <property type="match status" value="1"/>
</dbReference>
<feature type="transmembrane region" description="Helical" evidence="2">
    <location>
        <begin position="320"/>
        <end position="338"/>
    </location>
</feature>
<evidence type="ECO:0000313" key="3">
    <source>
        <dbReference type="EMBL" id="MBB5759728.1"/>
    </source>
</evidence>
<keyword evidence="2" id="KW-1133">Transmembrane helix</keyword>
<keyword evidence="2" id="KW-0812">Transmembrane</keyword>
<dbReference type="AlphaFoldDB" id="A0A840ZRQ9"/>
<feature type="transmembrane region" description="Helical" evidence="2">
    <location>
        <begin position="531"/>
        <end position="553"/>
    </location>
</feature>
<feature type="transmembrane region" description="Helical" evidence="2">
    <location>
        <begin position="203"/>
        <end position="226"/>
    </location>
</feature>
<feature type="transmembrane region" description="Helical" evidence="2">
    <location>
        <begin position="141"/>
        <end position="164"/>
    </location>
</feature>
<feature type="transmembrane region" description="Helical" evidence="2">
    <location>
        <begin position="278"/>
        <end position="300"/>
    </location>
</feature>
<dbReference type="EMBL" id="JACHOP010000027">
    <property type="protein sequence ID" value="MBB5759728.1"/>
    <property type="molecule type" value="Genomic_DNA"/>
</dbReference>
<evidence type="ECO:0008006" key="5">
    <source>
        <dbReference type="Google" id="ProtNLM"/>
    </source>
</evidence>
<dbReference type="PANTHER" id="PTHR43044:SF2">
    <property type="entry name" value="POLYSULPHIDE REDUCTASE NRFD"/>
    <property type="match status" value="1"/>
</dbReference>
<keyword evidence="2" id="KW-0472">Membrane</keyword>
<evidence type="ECO:0000256" key="1">
    <source>
        <dbReference type="SAM" id="MobiDB-lite"/>
    </source>
</evidence>
<dbReference type="Proteomes" id="UP000583454">
    <property type="component" value="Unassembled WGS sequence"/>
</dbReference>
<feature type="transmembrane region" description="Helical" evidence="2">
    <location>
        <begin position="232"/>
        <end position="257"/>
    </location>
</feature>
<organism evidence="3 4">
    <name type="scientific">Methylorubrum rhodinum</name>
    <dbReference type="NCBI Taxonomy" id="29428"/>
    <lineage>
        <taxon>Bacteria</taxon>
        <taxon>Pseudomonadati</taxon>
        <taxon>Pseudomonadota</taxon>
        <taxon>Alphaproteobacteria</taxon>
        <taxon>Hyphomicrobiales</taxon>
        <taxon>Methylobacteriaceae</taxon>
        <taxon>Methylorubrum</taxon>
    </lineage>
</organism>
<protein>
    <recommendedName>
        <fullName evidence="5">DUF3341 domain-containing protein</fullName>
    </recommendedName>
</protein>
<reference evidence="3 4" key="1">
    <citation type="submission" date="2020-08" db="EMBL/GenBank/DDBJ databases">
        <title>Genomic Encyclopedia of Type Strains, Phase IV (KMG-IV): sequencing the most valuable type-strain genomes for metagenomic binning, comparative biology and taxonomic classification.</title>
        <authorList>
            <person name="Goeker M."/>
        </authorList>
    </citation>
    <scope>NUCLEOTIDE SEQUENCE [LARGE SCALE GENOMIC DNA]</scope>
    <source>
        <strain evidence="3 4">DSM 2163</strain>
    </source>
</reference>
<evidence type="ECO:0000256" key="2">
    <source>
        <dbReference type="SAM" id="Phobius"/>
    </source>
</evidence>
<feature type="transmembrane region" description="Helical" evidence="2">
    <location>
        <begin position="377"/>
        <end position="403"/>
    </location>
</feature>
<feature type="transmembrane region" description="Helical" evidence="2">
    <location>
        <begin position="492"/>
        <end position="511"/>
    </location>
</feature>
<dbReference type="RefSeq" id="WP_183573068.1">
    <property type="nucleotide sequence ID" value="NZ_JACHOP010000027.1"/>
</dbReference>
<feature type="transmembrane region" description="Helical" evidence="2">
    <location>
        <begin position="87"/>
        <end position="106"/>
    </location>
</feature>
<gene>
    <name evidence="3" type="ORF">HNR00_004462</name>
</gene>
<name>A0A840ZRQ9_9HYPH</name>
<accession>A0A840ZRQ9</accession>
<feature type="transmembrane region" description="Helical" evidence="2">
    <location>
        <begin position="27"/>
        <end position="46"/>
    </location>
</feature>
<feature type="region of interest" description="Disordered" evidence="1">
    <location>
        <begin position="597"/>
        <end position="620"/>
    </location>
</feature>
<evidence type="ECO:0000313" key="4">
    <source>
        <dbReference type="Proteomes" id="UP000583454"/>
    </source>
</evidence>
<feature type="transmembrane region" description="Helical" evidence="2">
    <location>
        <begin position="118"/>
        <end position="135"/>
    </location>
</feature>
<comment type="caution">
    <text evidence="3">The sequence shown here is derived from an EMBL/GenBank/DDBJ whole genome shotgun (WGS) entry which is preliminary data.</text>
</comment>
<feature type="transmembrane region" description="Helical" evidence="2">
    <location>
        <begin position="345"/>
        <end position="365"/>
    </location>
</feature>
<feature type="transmembrane region" description="Helical" evidence="2">
    <location>
        <begin position="55"/>
        <end position="75"/>
    </location>
</feature>
<proteinExistence type="predicted"/>